<dbReference type="SUPFAM" id="SSF52540">
    <property type="entry name" value="P-loop containing nucleoside triphosphate hydrolases"/>
    <property type="match status" value="1"/>
</dbReference>
<dbReference type="SMART" id="SM01074">
    <property type="entry name" value="Cdc6_C"/>
    <property type="match status" value="1"/>
</dbReference>
<sequence>MKTPFRDRVELFANKDVLKDHYEPDEILERDEEIDQYANALQDVVDGWEPDNVFVYGKTGVGKTAVTRYMMDALEYEAEDRDGVDSVTSVEVNCHHHPSSYQAAIALVNELRADTDRDPLTTGLSTSDVLNALFDEIETREGTVLIVLDEIDNLGDDDMLLYQLPRAKTNGNIEDSQVAVVGISNDYTFRNDLSPKVQDTLCEREIKFPPYDANELVTILDDRADRALSDGVLDEGVIPQCAALAARDRGSARQAIDLLRESVNVAIEDERETVSEGDVDTAVERVERGRIKDSIKDLTTHGQYVLLAVTQTAIEGETPVRAKELYEVYEDVAAEYASEPLSQRSVHDHLNDLSMLGFLRQHDRNYGRGGGQFFEYELDVDAAMVQEAIADADDPVA</sequence>
<dbReference type="STRING" id="355548.SAMN04487945_0054"/>
<feature type="domain" description="AAA+ ATPase" evidence="6">
    <location>
        <begin position="49"/>
        <end position="239"/>
    </location>
</feature>
<evidence type="ECO:0000313" key="8">
    <source>
        <dbReference type="EMBL" id="SEV87527.1"/>
    </source>
</evidence>
<dbReference type="NCBIfam" id="TIGR02928">
    <property type="entry name" value="orc1/cdc6 family replication initiation protein"/>
    <property type="match status" value="1"/>
</dbReference>
<dbReference type="Gene3D" id="1.10.8.60">
    <property type="match status" value="1"/>
</dbReference>
<protein>
    <recommendedName>
        <fullName evidence="5">ORC1-type DNA replication protein</fullName>
    </recommendedName>
</protein>
<dbReference type="FunFam" id="1.10.8.60:FF:000073">
    <property type="entry name" value="ORC1-type DNA replication protein"/>
    <property type="match status" value="1"/>
</dbReference>
<keyword evidence="9" id="KW-1185">Reference proteome</keyword>
<dbReference type="CDD" id="cd00009">
    <property type="entry name" value="AAA"/>
    <property type="match status" value="1"/>
</dbReference>
<dbReference type="Gene3D" id="1.10.10.10">
    <property type="entry name" value="Winged helix-like DNA-binding domain superfamily/Winged helix DNA-binding domain"/>
    <property type="match status" value="1"/>
</dbReference>
<evidence type="ECO:0000256" key="2">
    <source>
        <dbReference type="ARBA" id="ARBA00022705"/>
    </source>
</evidence>
<dbReference type="InterPro" id="IPR027417">
    <property type="entry name" value="P-loop_NTPase"/>
</dbReference>
<dbReference type="CDD" id="cd08768">
    <property type="entry name" value="Cdc6_C"/>
    <property type="match status" value="1"/>
</dbReference>
<evidence type="ECO:0000313" key="9">
    <source>
        <dbReference type="Proteomes" id="UP000198518"/>
    </source>
</evidence>
<dbReference type="HAMAP" id="MF_01407">
    <property type="entry name" value="ORC1_type_DNA_replic_protein"/>
    <property type="match status" value="1"/>
</dbReference>
<feature type="binding site" evidence="5">
    <location>
        <begin position="61"/>
        <end position="65"/>
    </location>
    <ligand>
        <name>ATP</name>
        <dbReference type="ChEBI" id="CHEBI:30616"/>
    </ligand>
</feature>
<gene>
    <name evidence="8" type="ORF">SAMN04487945_0054</name>
</gene>
<dbReference type="InterPro" id="IPR050311">
    <property type="entry name" value="ORC1/CDC6"/>
</dbReference>
<dbReference type="PANTHER" id="PTHR10763">
    <property type="entry name" value="CELL DIVISION CONTROL PROTEIN 6-RELATED"/>
    <property type="match status" value="1"/>
</dbReference>
<dbReference type="EMBL" id="FOJA01000001">
    <property type="protein sequence ID" value="SEV87527.1"/>
    <property type="molecule type" value="Genomic_DNA"/>
</dbReference>
<dbReference type="InterPro" id="IPR036388">
    <property type="entry name" value="WH-like_DNA-bd_sf"/>
</dbReference>
<dbReference type="InterPro" id="IPR014277">
    <property type="entry name" value="Orc1/Cdc6_arc"/>
</dbReference>
<accession>A0A1I0MGM5</accession>
<keyword evidence="4 5" id="KW-0067">ATP-binding</keyword>
<feature type="domain" description="Cdc6 C-terminal" evidence="7">
    <location>
        <begin position="306"/>
        <end position="389"/>
    </location>
</feature>
<keyword evidence="3 5" id="KW-0547">Nucleotide-binding</keyword>
<dbReference type="Pfam" id="PF13191">
    <property type="entry name" value="AAA_16"/>
    <property type="match status" value="1"/>
</dbReference>
<comment type="function">
    <text evidence="5">Involved in regulation of DNA replication.</text>
</comment>
<dbReference type="RefSeq" id="WP_089667150.1">
    <property type="nucleotide sequence ID" value="NZ_FOJA01000001.1"/>
</dbReference>
<dbReference type="SUPFAM" id="SSF46785">
    <property type="entry name" value="Winged helix' DNA-binding domain"/>
    <property type="match status" value="1"/>
</dbReference>
<evidence type="ECO:0000256" key="3">
    <source>
        <dbReference type="ARBA" id="ARBA00022741"/>
    </source>
</evidence>
<comment type="similarity">
    <text evidence="1 5">Belongs to the CDC6/cdc18 family.</text>
</comment>
<reference evidence="8 9" key="1">
    <citation type="submission" date="2016-10" db="EMBL/GenBank/DDBJ databases">
        <authorList>
            <person name="de Groot N.N."/>
        </authorList>
    </citation>
    <scope>NUCLEOTIDE SEQUENCE [LARGE SCALE GENOMIC DNA]</scope>
    <source>
        <strain evidence="8 9">CGMCC 1.5337</strain>
    </source>
</reference>
<organism evidence="8 9">
    <name type="scientific">Halobacterium jilantaiense</name>
    <dbReference type="NCBI Taxonomy" id="355548"/>
    <lineage>
        <taxon>Archaea</taxon>
        <taxon>Methanobacteriati</taxon>
        <taxon>Methanobacteriota</taxon>
        <taxon>Stenosarchaea group</taxon>
        <taxon>Halobacteria</taxon>
        <taxon>Halobacteriales</taxon>
        <taxon>Halobacteriaceae</taxon>
        <taxon>Halobacterium</taxon>
    </lineage>
</organism>
<dbReference type="Pfam" id="PF09079">
    <property type="entry name" value="WHD_Cdc6"/>
    <property type="match status" value="1"/>
</dbReference>
<proteinExistence type="inferred from homology"/>
<feature type="binding site" evidence="5">
    <location>
        <position position="211"/>
    </location>
    <ligand>
        <name>ATP</name>
        <dbReference type="ChEBI" id="CHEBI:30616"/>
    </ligand>
</feature>
<dbReference type="InterPro" id="IPR003593">
    <property type="entry name" value="AAA+_ATPase"/>
</dbReference>
<evidence type="ECO:0000256" key="4">
    <source>
        <dbReference type="ARBA" id="ARBA00022840"/>
    </source>
</evidence>
<dbReference type="Gene3D" id="3.40.50.300">
    <property type="entry name" value="P-loop containing nucleotide triphosphate hydrolases"/>
    <property type="match status" value="1"/>
</dbReference>
<dbReference type="Pfam" id="PF22703">
    <property type="entry name" value="Cdc6_lid"/>
    <property type="match status" value="1"/>
</dbReference>
<evidence type="ECO:0000259" key="6">
    <source>
        <dbReference type="SMART" id="SM00382"/>
    </source>
</evidence>
<dbReference type="GO" id="GO:0006260">
    <property type="term" value="P:DNA replication"/>
    <property type="evidence" value="ECO:0007669"/>
    <property type="project" value="UniProtKB-UniRule"/>
</dbReference>
<dbReference type="PANTHER" id="PTHR10763:SF22">
    <property type="entry name" value="ORC1-TYPE DNA REPLICATION PROTEIN"/>
    <property type="match status" value="1"/>
</dbReference>
<dbReference type="Proteomes" id="UP000198518">
    <property type="component" value="Unassembled WGS sequence"/>
</dbReference>
<evidence type="ECO:0000256" key="1">
    <source>
        <dbReference type="ARBA" id="ARBA00006184"/>
    </source>
</evidence>
<name>A0A1I0MGM5_9EURY</name>
<dbReference type="InterPro" id="IPR036390">
    <property type="entry name" value="WH_DNA-bd_sf"/>
</dbReference>
<dbReference type="InterPro" id="IPR015163">
    <property type="entry name" value="Cdc6_C"/>
</dbReference>
<evidence type="ECO:0000256" key="5">
    <source>
        <dbReference type="HAMAP-Rule" id="MF_01407"/>
    </source>
</evidence>
<evidence type="ECO:0000259" key="7">
    <source>
        <dbReference type="SMART" id="SM01074"/>
    </source>
</evidence>
<dbReference type="OrthoDB" id="195574at2157"/>
<keyword evidence="2 5" id="KW-0235">DNA replication</keyword>
<dbReference type="GO" id="GO:0005524">
    <property type="term" value="F:ATP binding"/>
    <property type="evidence" value="ECO:0007669"/>
    <property type="project" value="UniProtKB-UniRule"/>
</dbReference>
<dbReference type="FunFam" id="3.40.50.300:FF:000930">
    <property type="entry name" value="ORC1-type DNA replication protein"/>
    <property type="match status" value="1"/>
</dbReference>
<dbReference type="AlphaFoldDB" id="A0A1I0MGM5"/>
<dbReference type="InterPro" id="IPR055237">
    <property type="entry name" value="Cdc6_lid"/>
</dbReference>
<feature type="binding site" evidence="5">
    <location>
        <position position="223"/>
    </location>
    <ligand>
        <name>ATP</name>
        <dbReference type="ChEBI" id="CHEBI:30616"/>
    </ligand>
</feature>
<dbReference type="SMART" id="SM00382">
    <property type="entry name" value="AAA"/>
    <property type="match status" value="1"/>
</dbReference>
<dbReference type="InterPro" id="IPR041664">
    <property type="entry name" value="AAA_16"/>
</dbReference>